<dbReference type="EMBL" id="JACSPS010000002">
    <property type="protein sequence ID" value="MBD8017999.1"/>
    <property type="molecule type" value="Genomic_DNA"/>
</dbReference>
<comment type="caution">
    <text evidence="2">The sequence shown here is derived from an EMBL/GenBank/DDBJ whole genome shotgun (WGS) entry which is preliminary data.</text>
</comment>
<dbReference type="Proteomes" id="UP000626242">
    <property type="component" value="Unassembled WGS sequence"/>
</dbReference>
<dbReference type="PROSITE" id="PS51257">
    <property type="entry name" value="PROKAR_LIPOPROTEIN"/>
    <property type="match status" value="1"/>
</dbReference>
<reference evidence="2 3" key="1">
    <citation type="submission" date="2020-08" db="EMBL/GenBank/DDBJ databases">
        <title>A Genomic Blueprint of the Chicken Gut Microbiome.</title>
        <authorList>
            <person name="Gilroy R."/>
            <person name="Ravi A."/>
            <person name="Getino M."/>
            <person name="Pursley I."/>
            <person name="Horton D.L."/>
            <person name="Alikhan N.-F."/>
            <person name="Baker D."/>
            <person name="Gharbi K."/>
            <person name="Hall N."/>
            <person name="Watson M."/>
            <person name="Adriaenssens E.M."/>
            <person name="Foster-Nyarko E."/>
            <person name="Jarju S."/>
            <person name="Secka A."/>
            <person name="Antonio M."/>
            <person name="Oren A."/>
            <person name="Chaudhuri R."/>
            <person name="La Ragione R.M."/>
            <person name="Hildebrand F."/>
            <person name="Pallen M.J."/>
        </authorList>
    </citation>
    <scope>NUCLEOTIDE SEQUENCE [LARGE SCALE GENOMIC DNA]</scope>
    <source>
        <strain evidence="2 3">Sa1CVA4</strain>
    </source>
</reference>
<proteinExistence type="predicted"/>
<evidence type="ECO:0008006" key="4">
    <source>
        <dbReference type="Google" id="ProtNLM"/>
    </source>
</evidence>
<accession>A0ABR8WLQ6</accession>
<evidence type="ECO:0000313" key="3">
    <source>
        <dbReference type="Proteomes" id="UP000626242"/>
    </source>
</evidence>
<organism evidence="2 3">
    <name type="scientific">Kaistella pullorum</name>
    <dbReference type="NCBI Taxonomy" id="2763074"/>
    <lineage>
        <taxon>Bacteria</taxon>
        <taxon>Pseudomonadati</taxon>
        <taxon>Bacteroidota</taxon>
        <taxon>Flavobacteriia</taxon>
        <taxon>Flavobacteriales</taxon>
        <taxon>Weeksellaceae</taxon>
        <taxon>Chryseobacterium group</taxon>
        <taxon>Kaistella</taxon>
    </lineage>
</organism>
<keyword evidence="3" id="KW-1185">Reference proteome</keyword>
<name>A0ABR8WLQ6_9FLAO</name>
<evidence type="ECO:0000313" key="2">
    <source>
        <dbReference type="EMBL" id="MBD8017999.1"/>
    </source>
</evidence>
<gene>
    <name evidence="2" type="ORF">H9628_05905</name>
</gene>
<feature type="chain" id="PRO_5047091974" description="Lipoprotein" evidence="1">
    <location>
        <begin position="20"/>
        <end position="145"/>
    </location>
</feature>
<feature type="signal peptide" evidence="1">
    <location>
        <begin position="1"/>
        <end position="19"/>
    </location>
</feature>
<dbReference type="RefSeq" id="WP_251833199.1">
    <property type="nucleotide sequence ID" value="NZ_JACSPS010000002.1"/>
</dbReference>
<protein>
    <recommendedName>
        <fullName evidence="4">Lipoprotein</fullName>
    </recommendedName>
</protein>
<evidence type="ECO:0000256" key="1">
    <source>
        <dbReference type="SAM" id="SignalP"/>
    </source>
</evidence>
<keyword evidence="1" id="KW-0732">Signal</keyword>
<sequence>MRTLILLTVLFLVCSCSSAQNLKIENAWHEVSLGGVRGARAERFTIIVKENETVKPLHLMIGNIKIPLTSSRHSGNIILTGAYFPENQPTVTESGTTVHTDDNFDLNAAYLVSENISAKTEIRQKIIFKNKSNGASSPENEDVPE</sequence>